<organismHost>
    <name type="scientific">Sus scrofa</name>
    <name type="common">Pig</name>
    <dbReference type="NCBI Taxonomy" id="9823"/>
</organismHost>
<dbReference type="EMBL" id="MN913970">
    <property type="protein sequence ID" value="QID21326.1"/>
    <property type="molecule type" value="Genomic_DNA"/>
</dbReference>
<evidence type="ECO:0000313" key="3">
    <source>
        <dbReference type="Proteomes" id="UP000500872"/>
    </source>
</evidence>
<accession>A0A6G6AHG6</accession>
<organismHost>
    <name type="scientific">Ornithodoros moubata</name>
    <name type="common">Soft tick</name>
    <name type="synonym">Argasid tick</name>
    <dbReference type="NCBI Taxonomy" id="6938"/>
</organismHost>
<evidence type="ECO:0000256" key="1">
    <source>
        <dbReference type="SAM" id="MobiDB-lite"/>
    </source>
</evidence>
<name>A0A6G6AHG6_ASF</name>
<evidence type="ECO:0000313" key="2">
    <source>
        <dbReference type="EMBL" id="QID21326.1"/>
    </source>
</evidence>
<protein>
    <submittedName>
        <fullName evidence="2">PBA71-E120R</fullName>
    </submittedName>
</protein>
<organismHost>
    <name type="scientific">Phacochoerus aethiopicus</name>
    <name type="common">Warthog</name>
    <dbReference type="NCBI Taxonomy" id="85517"/>
</organismHost>
<organismHost>
    <name type="scientific">Phacochoerus africanus</name>
    <name type="common">Warthog</name>
    <dbReference type="NCBI Taxonomy" id="41426"/>
</organismHost>
<feature type="region of interest" description="Disordered" evidence="1">
    <location>
        <begin position="103"/>
        <end position="139"/>
    </location>
</feature>
<proteinExistence type="predicted"/>
<dbReference type="Proteomes" id="UP000500872">
    <property type="component" value="Segment"/>
</dbReference>
<organismHost>
    <name type="scientific">Ornithodoros</name>
    <name type="common">relapsing fever ticks</name>
    <dbReference type="NCBI Taxonomy" id="6937"/>
</organismHost>
<sequence>MLPFRNNLIKSKKKGIVIVMADFNSPIQYLKEDSRDRTSIGSLEYDENSDTIIPSFAAGLEDFEPIPSPTTSTSLYSQLTHNMEKIAEEEDINFLHDTREFTSLVPDEADNKPEDDEESGAKPKKKKHLFPKLSSHKSK</sequence>
<reference evidence="3" key="1">
    <citation type="submission" date="2020-01" db="EMBL/GenBank/DDBJ databases">
        <authorList>
            <person name="Chastagner A."/>
            <person name="Le Potier M.-F."/>
            <person name="Pereira de Oliveira R."/>
        </authorList>
    </citation>
    <scope>NUCLEOTIDE SEQUENCE [LARGE SCALE GENOMIC DNA]</scope>
    <source>
        <strain evidence="3">Liv13/33</strain>
    </source>
</reference>
<organism evidence="2 3">
    <name type="scientific">African swine fever virus</name>
    <name type="common">ASFV</name>
    <dbReference type="NCBI Taxonomy" id="10497"/>
    <lineage>
        <taxon>Viruses</taxon>
        <taxon>Varidnaviria</taxon>
        <taxon>Bamfordvirae</taxon>
        <taxon>Nucleocytoviricota</taxon>
        <taxon>Pokkesviricetes</taxon>
        <taxon>Asfuvirales</taxon>
        <taxon>Asfarviridae</taxon>
        <taxon>Asfivirus</taxon>
        <taxon>Asfivirus haemorrhagiae</taxon>
    </lineage>
</organism>
<organismHost>
    <name type="scientific">Potamochoerus larvatus</name>
    <name type="common">Bushpig</name>
    <dbReference type="NCBI Taxonomy" id="273792"/>
</organismHost>
<feature type="compositionally biased region" description="Basic residues" evidence="1">
    <location>
        <begin position="122"/>
        <end position="139"/>
    </location>
</feature>